<dbReference type="RefSeq" id="WP_271089656.1">
    <property type="nucleotide sequence ID" value="NZ_JAPJZH010000006.1"/>
</dbReference>
<evidence type="ECO:0000313" key="1">
    <source>
        <dbReference type="EMBL" id="MDA4845948.1"/>
    </source>
</evidence>
<comment type="caution">
    <text evidence="1">The sequence shown here is derived from an EMBL/GenBank/DDBJ whole genome shotgun (WGS) entry which is preliminary data.</text>
</comment>
<dbReference type="Proteomes" id="UP001148313">
    <property type="component" value="Unassembled WGS sequence"/>
</dbReference>
<dbReference type="Pfam" id="PF24175">
    <property type="entry name" value="SU10_adaptor"/>
    <property type="match status" value="1"/>
</dbReference>
<dbReference type="EMBL" id="JAPJZH010000006">
    <property type="protein sequence ID" value="MDA4845948.1"/>
    <property type="molecule type" value="Genomic_DNA"/>
</dbReference>
<protein>
    <submittedName>
        <fullName evidence="1">Uncharacterized protein</fullName>
    </submittedName>
</protein>
<accession>A0ABT4VPK5</accession>
<organism evidence="1 2">
    <name type="scientific">Hoeflea poritis</name>
    <dbReference type="NCBI Taxonomy" id="2993659"/>
    <lineage>
        <taxon>Bacteria</taxon>
        <taxon>Pseudomonadati</taxon>
        <taxon>Pseudomonadota</taxon>
        <taxon>Alphaproteobacteria</taxon>
        <taxon>Hyphomicrobiales</taxon>
        <taxon>Rhizobiaceae</taxon>
        <taxon>Hoeflea</taxon>
    </lineage>
</organism>
<sequence length="210" mass="23274">MMPLVDIDDFLPLVKLYARTVPDVVAERFIRKAARDFCRKTRIWHDIYTMTVKETLDQTACSIPDAEILEIEHAKIGDQELIPKTPAELDEMLSDWSDATVTAGSSSYITQLGANSISLVPRQAGSLRMRLFLIPTKDAYNLPAILHDEHGEAIGQGAAAGALLVPGTEYTNPGAAADLRREFNRLCATQKWRGAKNKAGARLRSKGRYF</sequence>
<gene>
    <name evidence="1" type="ORF">OOZ53_11350</name>
</gene>
<name>A0ABT4VPK5_9HYPH</name>
<dbReference type="InterPro" id="IPR056209">
    <property type="entry name" value="SU10_adaptor"/>
</dbReference>
<keyword evidence="2" id="KW-1185">Reference proteome</keyword>
<proteinExistence type="predicted"/>
<evidence type="ECO:0000313" key="2">
    <source>
        <dbReference type="Proteomes" id="UP001148313"/>
    </source>
</evidence>
<reference evidence="1" key="1">
    <citation type="submission" date="2022-11" db="EMBL/GenBank/DDBJ databases">
        <title>Hoeflea poritis sp. nov., isolated from scleractinian coral Porites lutea.</title>
        <authorList>
            <person name="Zhang G."/>
            <person name="Wei Q."/>
            <person name="Cai L."/>
        </authorList>
    </citation>
    <scope>NUCLEOTIDE SEQUENCE</scope>
    <source>
        <strain evidence="1">E7-10</strain>
    </source>
</reference>